<dbReference type="EMBL" id="JAHXZJ010002983">
    <property type="protein sequence ID" value="KAH0533806.1"/>
    <property type="molecule type" value="Genomic_DNA"/>
</dbReference>
<accession>A0AAV7HSW6</accession>
<protein>
    <submittedName>
        <fullName evidence="2">Uncharacterized protein</fullName>
    </submittedName>
</protein>
<proteinExistence type="predicted"/>
<evidence type="ECO:0000313" key="2">
    <source>
        <dbReference type="EMBL" id="KAH0533806.1"/>
    </source>
</evidence>
<feature type="compositionally biased region" description="Low complexity" evidence="1">
    <location>
        <begin position="157"/>
        <end position="177"/>
    </location>
</feature>
<keyword evidence="3" id="KW-1185">Reference proteome</keyword>
<gene>
    <name evidence="2" type="ORF">KQX54_001673</name>
</gene>
<organism evidence="2 3">
    <name type="scientific">Cotesia glomerata</name>
    <name type="common">Lepidopteran parasitic wasp</name>
    <name type="synonym">Apanteles glomeratus</name>
    <dbReference type="NCBI Taxonomy" id="32391"/>
    <lineage>
        <taxon>Eukaryota</taxon>
        <taxon>Metazoa</taxon>
        <taxon>Ecdysozoa</taxon>
        <taxon>Arthropoda</taxon>
        <taxon>Hexapoda</taxon>
        <taxon>Insecta</taxon>
        <taxon>Pterygota</taxon>
        <taxon>Neoptera</taxon>
        <taxon>Endopterygota</taxon>
        <taxon>Hymenoptera</taxon>
        <taxon>Apocrita</taxon>
        <taxon>Ichneumonoidea</taxon>
        <taxon>Braconidae</taxon>
        <taxon>Microgastrinae</taxon>
        <taxon>Cotesia</taxon>
    </lineage>
</organism>
<dbReference type="AlphaFoldDB" id="A0AAV7HSW6"/>
<feature type="compositionally biased region" description="Pro residues" evidence="1">
    <location>
        <begin position="118"/>
        <end position="130"/>
    </location>
</feature>
<dbReference type="Proteomes" id="UP000826195">
    <property type="component" value="Unassembled WGS sequence"/>
</dbReference>
<evidence type="ECO:0000313" key="3">
    <source>
        <dbReference type="Proteomes" id="UP000826195"/>
    </source>
</evidence>
<evidence type="ECO:0000256" key="1">
    <source>
        <dbReference type="SAM" id="MobiDB-lite"/>
    </source>
</evidence>
<name>A0AAV7HSW6_COTGL</name>
<sequence length="336" mass="38634">MIPTRITLMRAPLVTSTLAYAQEHRAQGHPRLNYSYQSGILTGVIHRIQPSSLKSGNTPKMVHFEQDLNPEEEKLRHKTDPNIVCNCPFCPKGEFRGLQSVPLNERGARQPEAMPGAPFQPPRGPMPYPMRPYSSQYQPRPQVIPNLPTADPSKYQSLLPLSPDSSYSNNSSGNLESKPTVEYDPSSAKIFPPFLKIQLRRELKLRRYQRKISIVEDDVDKTQEGDDEIFKIHPNVEESALDKRRDKRGTMNPEKIKKHLPLQSPVEKLRKLVKNVRRNVRKDVLFPQSSYRTKALENLERRSRADSRHVYKPKLNSTPFTFMELLRNALLLIVLN</sequence>
<feature type="region of interest" description="Disordered" evidence="1">
    <location>
        <begin position="108"/>
        <end position="183"/>
    </location>
</feature>
<reference evidence="2 3" key="1">
    <citation type="journal article" date="2021" name="J. Hered.">
        <title>A chromosome-level genome assembly of the parasitoid wasp, Cotesia glomerata (Hymenoptera: Braconidae).</title>
        <authorList>
            <person name="Pinto B.J."/>
            <person name="Weis J.J."/>
            <person name="Gamble T."/>
            <person name="Ode P.J."/>
            <person name="Paul R."/>
            <person name="Zaspel J.M."/>
        </authorList>
    </citation>
    <scope>NUCLEOTIDE SEQUENCE [LARGE SCALE GENOMIC DNA]</scope>
    <source>
        <strain evidence="2">CgM1</strain>
    </source>
</reference>
<comment type="caution">
    <text evidence="2">The sequence shown here is derived from an EMBL/GenBank/DDBJ whole genome shotgun (WGS) entry which is preliminary data.</text>
</comment>